<comment type="caution">
    <text evidence="2">The sequence shown here is derived from an EMBL/GenBank/DDBJ whole genome shotgun (WGS) entry which is preliminary data.</text>
</comment>
<dbReference type="RefSeq" id="XP_003010464.1">
    <property type="nucleotide sequence ID" value="XM_003010418.1"/>
</dbReference>
<protein>
    <submittedName>
        <fullName evidence="2">Nuclear localization protein, putative</fullName>
    </submittedName>
</protein>
<feature type="region of interest" description="Disordered" evidence="1">
    <location>
        <begin position="185"/>
        <end position="207"/>
    </location>
</feature>
<dbReference type="HOGENOM" id="CLU_013061_1_0_1"/>
<feature type="region of interest" description="Disordered" evidence="1">
    <location>
        <begin position="1"/>
        <end position="27"/>
    </location>
</feature>
<dbReference type="GeneID" id="9525816"/>
<dbReference type="OMA" id="GPMQPGH"/>
<feature type="region of interest" description="Disordered" evidence="1">
    <location>
        <begin position="477"/>
        <end position="526"/>
    </location>
</feature>
<feature type="compositionally biased region" description="Polar residues" evidence="1">
    <location>
        <begin position="573"/>
        <end position="591"/>
    </location>
</feature>
<organism evidence="2 3">
    <name type="scientific">Arthroderma benhamiae (strain ATCC MYA-4681 / CBS 112371)</name>
    <name type="common">Trichophyton mentagrophytes</name>
    <dbReference type="NCBI Taxonomy" id="663331"/>
    <lineage>
        <taxon>Eukaryota</taxon>
        <taxon>Fungi</taxon>
        <taxon>Dikarya</taxon>
        <taxon>Ascomycota</taxon>
        <taxon>Pezizomycotina</taxon>
        <taxon>Eurotiomycetes</taxon>
        <taxon>Eurotiomycetidae</taxon>
        <taxon>Onygenales</taxon>
        <taxon>Arthrodermataceae</taxon>
        <taxon>Trichophyton</taxon>
    </lineage>
</organism>
<feature type="compositionally biased region" description="Low complexity" evidence="1">
    <location>
        <begin position="630"/>
        <end position="647"/>
    </location>
</feature>
<dbReference type="Proteomes" id="UP000008866">
    <property type="component" value="Unassembled WGS sequence"/>
</dbReference>
<evidence type="ECO:0000256" key="1">
    <source>
        <dbReference type="SAM" id="MobiDB-lite"/>
    </source>
</evidence>
<dbReference type="EMBL" id="ABSU01000034">
    <property type="protein sequence ID" value="EFE29824.1"/>
    <property type="molecule type" value="Genomic_DNA"/>
</dbReference>
<evidence type="ECO:0000313" key="2">
    <source>
        <dbReference type="EMBL" id="EFE29824.1"/>
    </source>
</evidence>
<feature type="compositionally biased region" description="Basic and acidic residues" evidence="1">
    <location>
        <begin position="1"/>
        <end position="16"/>
    </location>
</feature>
<name>D4B3X6_ARTBC</name>
<dbReference type="AlphaFoldDB" id="D4B3X6"/>
<feature type="compositionally biased region" description="Basic residues" evidence="1">
    <location>
        <begin position="17"/>
        <end position="27"/>
    </location>
</feature>
<dbReference type="InterPro" id="IPR013933">
    <property type="entry name" value="CRC_Rsc7/Swp82"/>
</dbReference>
<dbReference type="KEGG" id="abe:ARB_03165"/>
<evidence type="ECO:0000313" key="3">
    <source>
        <dbReference type="Proteomes" id="UP000008866"/>
    </source>
</evidence>
<gene>
    <name evidence="2" type="ORF">ARB_03165</name>
</gene>
<feature type="region of interest" description="Disordered" evidence="1">
    <location>
        <begin position="846"/>
        <end position="870"/>
    </location>
</feature>
<keyword evidence="3" id="KW-1185">Reference proteome</keyword>
<feature type="region of interest" description="Disordered" evidence="1">
    <location>
        <begin position="569"/>
        <end position="784"/>
    </location>
</feature>
<feature type="compositionally biased region" description="Low complexity" evidence="1">
    <location>
        <begin position="706"/>
        <end position="733"/>
    </location>
</feature>
<dbReference type="STRING" id="663331.D4B3X6"/>
<feature type="compositionally biased region" description="Low complexity" evidence="1">
    <location>
        <begin position="666"/>
        <end position="689"/>
    </location>
</feature>
<dbReference type="eggNOG" id="ENOG502R38T">
    <property type="taxonomic scope" value="Eukaryota"/>
</dbReference>
<accession>D4B3X6</accession>
<feature type="region of interest" description="Disordered" evidence="1">
    <location>
        <begin position="428"/>
        <end position="447"/>
    </location>
</feature>
<feature type="compositionally biased region" description="Low complexity" evidence="1">
    <location>
        <begin position="754"/>
        <end position="768"/>
    </location>
</feature>
<reference evidence="3" key="1">
    <citation type="journal article" date="2011" name="Genome Biol.">
        <title>Comparative and functional genomics provide insights into the pathogenicity of dermatophytic fungi.</title>
        <authorList>
            <person name="Burmester A."/>
            <person name="Shelest E."/>
            <person name="Gloeckner G."/>
            <person name="Heddergott C."/>
            <person name="Schindler S."/>
            <person name="Staib P."/>
            <person name="Heidel A."/>
            <person name="Felder M."/>
            <person name="Petzold A."/>
            <person name="Szafranski K."/>
            <person name="Feuermann M."/>
            <person name="Pedruzzi I."/>
            <person name="Priebe S."/>
            <person name="Groth M."/>
            <person name="Winkler R."/>
            <person name="Li W."/>
            <person name="Kniemeyer O."/>
            <person name="Schroeckh V."/>
            <person name="Hertweck C."/>
            <person name="Hube B."/>
            <person name="White T.C."/>
            <person name="Platzer M."/>
            <person name="Guthke R."/>
            <person name="Heitman J."/>
            <person name="Woestemeyer J."/>
            <person name="Zipfel P.F."/>
            <person name="Monod M."/>
            <person name="Brakhage A.A."/>
        </authorList>
    </citation>
    <scope>NUCLEOTIDE SEQUENCE [LARGE SCALE GENOMIC DNA]</scope>
    <source>
        <strain evidence="3">ATCC MYA-4681 / CBS 112371</strain>
    </source>
</reference>
<sequence length="870" mass="94801">MSNRKDKTSTAREGSKGRSKKEKKKRALHHYYPSARHPLSYILSFHHLLHHPIRPRPPHPFLPPPPPPIVNTQFPLEMYTTSAPAQVNGGSGMGNNRVDSGTINPADLNSPISLPSTVLATDLTADATGSRGIKRSRSEDQYGEQLADPDVEDGEFLIFGRMKDFAEVRLFLIFFEIALSPTQTLARKRGRPPKATRPPSTSTTITASHNNISTNANISSNNTSISNNTPIVATTITTTAAAMASSQSPLQTPRIAPDIALQSSPPKATPTKSVLKALPTVRDHTTDQLGEDGDEYIPKEFDANGEKKVDGLGYLQDTRTYKCRTFRLANRGNKLFMLATECARVLGYRDSYLLFNKNRSLFKIIANQAEKDDLIAQDILPYSYRSRQIAIVTARSMFRQFGSRVIVNGRRVRDDYWESKAIKQGFTEEDMAGEKRPGAGKAREAAAAEAAASMNAIPSLGHNDVIYTNTSTDAHGLPSTLSHPASLAPLPMINPAPSDDPRLREYSSLPRPRQDLGGQPYQDRSVPSAAADIVNQASHTAEFSKILNQQRSFRAKGLEDHWNRPREIPISDANVQPLPSSTAGSQLSNTNLQSPQLSSSGMMSSLQPQPMLQQPQTVMTPHTSYSPALHHQQQQPQHHQQPQHQQPSMSPPLRTMQQQQGHHRSPNNPMSLPLSSTPVSLPVSSQSSLYTYPQQQFWGAPPQQPLPHQQQQQHHPSQQSPSHTQHQPQHHQSLGMQHPQYASPLHNQHHPHHPSQSPGQRQLASPQLQPQPQPHPQQPGMNSMAYPGVVNAAYSMAGPGAAAGARMYTSPGMIQQPFGMGVGGVSAGGAGMMPAVSAGTGASLPWSPTGPQGQGQAGPQGAHGSWPGTY</sequence>
<dbReference type="Pfam" id="PF08624">
    <property type="entry name" value="CRC_subunit"/>
    <property type="match status" value="1"/>
</dbReference>
<feature type="compositionally biased region" description="Basic and acidic residues" evidence="1">
    <location>
        <begin position="432"/>
        <end position="446"/>
    </location>
</feature>
<proteinExistence type="predicted"/>
<feature type="compositionally biased region" description="Low complexity" evidence="1">
    <location>
        <begin position="592"/>
        <end position="616"/>
    </location>
</feature>
<feature type="compositionally biased region" description="Polar residues" evidence="1">
    <location>
        <begin position="617"/>
        <end position="626"/>
    </location>
</feature>